<feature type="non-terminal residue" evidence="1">
    <location>
        <position position="1"/>
    </location>
</feature>
<reference evidence="1" key="2">
    <citation type="submission" date="2016-06" db="EMBL/GenBank/DDBJ databases">
        <title>The genome of a short-lived fish provides insights into sex chromosome evolution and the genetic control of aging.</title>
        <authorList>
            <person name="Reichwald K."/>
            <person name="Felder M."/>
            <person name="Petzold A."/>
            <person name="Koch P."/>
            <person name="Groth M."/>
            <person name="Platzer M."/>
        </authorList>
    </citation>
    <scope>NUCLEOTIDE SEQUENCE</scope>
    <source>
        <tissue evidence="1">Brain</tissue>
    </source>
</reference>
<proteinExistence type="predicted"/>
<reference evidence="1" key="1">
    <citation type="submission" date="2016-05" db="EMBL/GenBank/DDBJ databases">
        <authorList>
            <person name="Lavstsen T."/>
            <person name="Jespersen J.S."/>
        </authorList>
    </citation>
    <scope>NUCLEOTIDE SEQUENCE</scope>
    <source>
        <tissue evidence="1">Brain</tissue>
    </source>
</reference>
<protein>
    <submittedName>
        <fullName evidence="1">Lymphatic vessel endothelial hyaluronic acid receptor 1b</fullName>
    </submittedName>
</protein>
<dbReference type="AlphaFoldDB" id="A0A1A8CW60"/>
<organism evidence="1">
    <name type="scientific">Nothobranchius kadleci</name>
    <name type="common">African annual killifish</name>
    <dbReference type="NCBI Taxonomy" id="1051664"/>
    <lineage>
        <taxon>Eukaryota</taxon>
        <taxon>Metazoa</taxon>
        <taxon>Chordata</taxon>
        <taxon>Craniata</taxon>
        <taxon>Vertebrata</taxon>
        <taxon>Euteleostomi</taxon>
        <taxon>Actinopterygii</taxon>
        <taxon>Neopterygii</taxon>
        <taxon>Teleostei</taxon>
        <taxon>Neoteleostei</taxon>
        <taxon>Acanthomorphata</taxon>
        <taxon>Ovalentaria</taxon>
        <taxon>Atherinomorphae</taxon>
        <taxon>Cyprinodontiformes</taxon>
        <taxon>Nothobranchiidae</taxon>
        <taxon>Nothobranchius</taxon>
    </lineage>
</organism>
<feature type="non-terminal residue" evidence="1">
    <location>
        <position position="37"/>
    </location>
</feature>
<sequence length="37" mass="3924">LVLPHQPQWLSSVVCPSVGSPSPFCQFGSKVPQELGS</sequence>
<name>A0A1A8CW60_NOTKA</name>
<gene>
    <name evidence="1" type="primary">LYVE1B</name>
</gene>
<evidence type="ECO:0000313" key="1">
    <source>
        <dbReference type="EMBL" id="SBP82926.1"/>
    </source>
</evidence>
<accession>A0A1A8CW60</accession>
<keyword evidence="1" id="KW-0675">Receptor</keyword>
<dbReference type="EMBL" id="HADZ01018985">
    <property type="protein sequence ID" value="SBP82926.1"/>
    <property type="molecule type" value="Transcribed_RNA"/>
</dbReference>